<name>A0AAN8XNB7_HALRR</name>
<dbReference type="GO" id="GO:0005829">
    <property type="term" value="C:cytosol"/>
    <property type="evidence" value="ECO:0007669"/>
    <property type="project" value="TreeGrafter"/>
</dbReference>
<feature type="chain" id="PRO_5042960871" evidence="1">
    <location>
        <begin position="21"/>
        <end position="443"/>
    </location>
</feature>
<evidence type="ECO:0000313" key="3">
    <source>
        <dbReference type="Proteomes" id="UP001381693"/>
    </source>
</evidence>
<reference evidence="2 3" key="1">
    <citation type="submission" date="2023-11" db="EMBL/GenBank/DDBJ databases">
        <title>Halocaridina rubra genome assembly.</title>
        <authorList>
            <person name="Smith C."/>
        </authorList>
    </citation>
    <scope>NUCLEOTIDE SEQUENCE [LARGE SCALE GENOMIC DNA]</scope>
    <source>
        <strain evidence="2">EP-1</strain>
        <tissue evidence="2">Whole</tissue>
    </source>
</reference>
<comment type="caution">
    <text evidence="2">The sequence shown here is derived from an EMBL/GenBank/DDBJ whole genome shotgun (WGS) entry which is preliminary data.</text>
</comment>
<dbReference type="AlphaFoldDB" id="A0AAN8XNB7"/>
<dbReference type="GO" id="GO:0016020">
    <property type="term" value="C:membrane"/>
    <property type="evidence" value="ECO:0007669"/>
    <property type="project" value="TreeGrafter"/>
</dbReference>
<protein>
    <submittedName>
        <fullName evidence="2">Uncharacterized protein</fullName>
    </submittedName>
</protein>
<proteinExistence type="predicted"/>
<dbReference type="Pfam" id="PF15882">
    <property type="entry name" value="DUF4735"/>
    <property type="match status" value="1"/>
</dbReference>
<sequence length="443" mass="50291">MKFRIFCPALLSIIFVVTECLNRLPEDVKSSSGVEGHELTTAEILLGFTRLSTENRNPQTMIIGWQDEGNEFFRRDNLKPAVSPAPVEGAEEENLPDTQTIWTVMNACRRILHFFRHHLTEMNFDAVIGTRIAEAQLKLVLEALEKNGKNGDGLARKLVLENLHSLFISIKDLNSVAKPFVRAAFPEYYNELCMLLEPEFWEVPLMLKQFTANTELVTTTDRVLHGVEQLIESQSDRCLKEVGAGNQGNGLDNACIHNRCVVSQECWDLMTNSGYSGYSLTHQVFFIIIGLQAGCKYEIERLAESTYRNVTAMTTEKLLEEFCLAILKEANAISDADFPERRQDLFMEQGALCGLVGYRDFFRKHWLAKVLSWQRSSGCYGDALKYYSDPPQESPLGGLFPAKHTRTKREEKTMSEHCLAHRTTVAFGYLSLYIRYLVLALFG</sequence>
<keyword evidence="3" id="KW-1185">Reference proteome</keyword>
<dbReference type="InterPro" id="IPR031751">
    <property type="entry name" value="DUF4735"/>
</dbReference>
<dbReference type="Proteomes" id="UP001381693">
    <property type="component" value="Unassembled WGS sequence"/>
</dbReference>
<gene>
    <name evidence="2" type="ORF">SK128_023850</name>
</gene>
<evidence type="ECO:0000256" key="1">
    <source>
        <dbReference type="SAM" id="SignalP"/>
    </source>
</evidence>
<dbReference type="PANTHER" id="PTHR33539:SF1">
    <property type="entry name" value="UPF0764 PROTEIN C16ORF89"/>
    <property type="match status" value="1"/>
</dbReference>
<organism evidence="2 3">
    <name type="scientific">Halocaridina rubra</name>
    <name type="common">Hawaiian red shrimp</name>
    <dbReference type="NCBI Taxonomy" id="373956"/>
    <lineage>
        <taxon>Eukaryota</taxon>
        <taxon>Metazoa</taxon>
        <taxon>Ecdysozoa</taxon>
        <taxon>Arthropoda</taxon>
        <taxon>Crustacea</taxon>
        <taxon>Multicrustacea</taxon>
        <taxon>Malacostraca</taxon>
        <taxon>Eumalacostraca</taxon>
        <taxon>Eucarida</taxon>
        <taxon>Decapoda</taxon>
        <taxon>Pleocyemata</taxon>
        <taxon>Caridea</taxon>
        <taxon>Atyoidea</taxon>
        <taxon>Atyidae</taxon>
        <taxon>Halocaridina</taxon>
    </lineage>
</organism>
<accession>A0AAN8XNB7</accession>
<feature type="signal peptide" evidence="1">
    <location>
        <begin position="1"/>
        <end position="20"/>
    </location>
</feature>
<evidence type="ECO:0000313" key="2">
    <source>
        <dbReference type="EMBL" id="KAK7082993.1"/>
    </source>
</evidence>
<dbReference type="PANTHER" id="PTHR33539">
    <property type="entry name" value="UPF0764 PROTEIN C16ORF89"/>
    <property type="match status" value="1"/>
</dbReference>
<keyword evidence="1" id="KW-0732">Signal</keyword>
<dbReference type="EMBL" id="JAXCGZ010003832">
    <property type="protein sequence ID" value="KAK7082993.1"/>
    <property type="molecule type" value="Genomic_DNA"/>
</dbReference>